<feature type="compositionally biased region" description="Polar residues" evidence="1">
    <location>
        <begin position="154"/>
        <end position="163"/>
    </location>
</feature>
<reference evidence="2 3" key="1">
    <citation type="submission" date="2020-06" db="EMBL/GenBank/DDBJ databases">
        <authorList>
            <consortium name="Wellcome Sanger Institute Data Sharing"/>
        </authorList>
    </citation>
    <scope>NUCLEOTIDE SEQUENCE [LARGE SCALE GENOMIC DNA]</scope>
</reference>
<dbReference type="Proteomes" id="UP000694580">
    <property type="component" value="Chromosome 5"/>
</dbReference>
<dbReference type="PANTHER" id="PTHR22045:SF6">
    <property type="entry name" value="PROLINE AND SERINE-RICH PROTEIN 3"/>
    <property type="match status" value="1"/>
</dbReference>
<feature type="compositionally biased region" description="Polar residues" evidence="1">
    <location>
        <begin position="1"/>
        <end position="12"/>
    </location>
</feature>
<evidence type="ECO:0000313" key="2">
    <source>
        <dbReference type="Ensembl" id="ENSDCDP00010060696.1"/>
    </source>
</evidence>
<keyword evidence="3" id="KW-1185">Reference proteome</keyword>
<dbReference type="RefSeq" id="XP_028836141.1">
    <property type="nucleotide sequence ID" value="XM_028980308.1"/>
</dbReference>
<dbReference type="GeneTree" id="ENSGT00390000001986"/>
<organism evidence="2 3">
    <name type="scientific">Denticeps clupeoides</name>
    <name type="common">denticle herring</name>
    <dbReference type="NCBI Taxonomy" id="299321"/>
    <lineage>
        <taxon>Eukaryota</taxon>
        <taxon>Metazoa</taxon>
        <taxon>Chordata</taxon>
        <taxon>Craniata</taxon>
        <taxon>Vertebrata</taxon>
        <taxon>Euteleostomi</taxon>
        <taxon>Actinopterygii</taxon>
        <taxon>Neopterygii</taxon>
        <taxon>Teleostei</taxon>
        <taxon>Clupei</taxon>
        <taxon>Clupeiformes</taxon>
        <taxon>Denticipitoidei</taxon>
        <taxon>Denticipitidae</taxon>
        <taxon>Denticeps</taxon>
    </lineage>
</organism>
<dbReference type="Ensembl" id="ENSDCDT00010071446.1">
    <property type="protein sequence ID" value="ENSDCDP00010060696.1"/>
    <property type="gene ID" value="ENSDCDG00010033665.1"/>
</dbReference>
<feature type="compositionally biased region" description="Basic and acidic residues" evidence="1">
    <location>
        <begin position="428"/>
        <end position="437"/>
    </location>
</feature>
<name>A0AAY4ETX2_9TELE</name>
<evidence type="ECO:0008006" key="4">
    <source>
        <dbReference type="Google" id="ProtNLM"/>
    </source>
</evidence>
<feature type="compositionally biased region" description="Polar residues" evidence="1">
    <location>
        <begin position="81"/>
        <end position="91"/>
    </location>
</feature>
<gene>
    <name evidence="2" type="primary">PROSER3</name>
</gene>
<evidence type="ECO:0000256" key="1">
    <source>
        <dbReference type="SAM" id="MobiDB-lite"/>
    </source>
</evidence>
<dbReference type="PANTHER" id="PTHR22045">
    <property type="entry name" value="PROLINE AND SERINE-RICH PROTEIN 3"/>
    <property type="match status" value="1"/>
</dbReference>
<proteinExistence type="predicted"/>
<dbReference type="InterPro" id="IPR037646">
    <property type="entry name" value="PROSER3"/>
</dbReference>
<feature type="region of interest" description="Disordered" evidence="1">
    <location>
        <begin position="375"/>
        <end position="566"/>
    </location>
</feature>
<dbReference type="AlphaFoldDB" id="A0AAY4ETX2"/>
<accession>A0AAY4ETX2</accession>
<feature type="region of interest" description="Disordered" evidence="1">
    <location>
        <begin position="131"/>
        <end position="163"/>
    </location>
</feature>
<feature type="compositionally biased region" description="Polar residues" evidence="1">
    <location>
        <begin position="25"/>
        <end position="50"/>
    </location>
</feature>
<reference evidence="2" key="2">
    <citation type="submission" date="2025-08" db="UniProtKB">
        <authorList>
            <consortium name="Ensembl"/>
        </authorList>
    </citation>
    <scope>IDENTIFICATION</scope>
</reference>
<sequence length="619" mass="68271">MKSSSAVFTRQNPFPPEPPFPRTHYSPSRIRTTSKQQRALTNTLRSNPPQANKKRVVGEGPQTIGVCPKLAEDQASFFESWPSSEVTSPASPHTDAQAEDRQTTKSQAFSEMDEHEESVLAKYIERFRCGRPQSREERQSEAAAGQRSEFWWMSSDSPEPSSTITRQNIPEGINTDNLHAQNSQDCATPLSTSRDIFDFSVLGLSDSSHCEAVEHEVLQLQDRASHLLKMSECSLSSSSVPISSGGLGCSDHSSTISMDEPVRRPVMVSLLHSTSGTSAPCSRPEDDILFQWRLRRKMEQANERLHTQPLHDPPRRLIGQATRGLFSTGSPCTVTPSFTPAPLESTTPYSPACVCLHHPVSSPTVCQLHTEAPAPSYHTQPLKESQQKLSQKTHKALTSGAETAEGLSSRHDFAPPPQELSESTDEDQTIRKREQKSGKKGGLQRKDKESTQKGNRQGVASSQRRVRSSQAERGVRKPSGGPQQVTQWNEPCRKRVESVHQGSGQEGRPGDQAPPPSPIHTVVGQVVSKVLFPHSDTQSTSRTPCHSSQGTSPAPPQSPTLLPSMQQPSEVIAQLLQDAEDSDGLEFENDPLLKILRHQRKWVKEQISELDSLLDDLQD</sequence>
<feature type="compositionally biased region" description="Low complexity" evidence="1">
    <location>
        <begin position="456"/>
        <end position="471"/>
    </location>
</feature>
<protein>
    <recommendedName>
        <fullName evidence="4">Proline and serine-rich protein 3</fullName>
    </recommendedName>
</protein>
<feature type="compositionally biased region" description="Polar residues" evidence="1">
    <location>
        <begin position="535"/>
        <end position="552"/>
    </location>
</feature>
<evidence type="ECO:0000313" key="3">
    <source>
        <dbReference type="Proteomes" id="UP000694580"/>
    </source>
</evidence>
<feature type="compositionally biased region" description="Basic and acidic residues" evidence="1">
    <location>
        <begin position="131"/>
        <end position="140"/>
    </location>
</feature>
<feature type="compositionally biased region" description="Polar residues" evidence="1">
    <location>
        <begin position="377"/>
        <end position="390"/>
    </location>
</feature>
<feature type="region of interest" description="Disordered" evidence="1">
    <location>
        <begin position="1"/>
        <end position="115"/>
    </location>
</feature>
<reference evidence="2" key="3">
    <citation type="submission" date="2025-09" db="UniProtKB">
        <authorList>
            <consortium name="Ensembl"/>
        </authorList>
    </citation>
    <scope>IDENTIFICATION</scope>
</reference>
<dbReference type="GeneID" id="114790333"/>